<protein>
    <submittedName>
        <fullName evidence="2">Uncharacterized protein</fullName>
    </submittedName>
</protein>
<evidence type="ECO:0000313" key="3">
    <source>
        <dbReference type="Proteomes" id="UP000664771"/>
    </source>
</evidence>
<gene>
    <name evidence="2" type="ORF">J2D73_11635</name>
</gene>
<dbReference type="EMBL" id="JAFVMF010000011">
    <property type="protein sequence ID" value="MBO1360439.1"/>
    <property type="molecule type" value="Genomic_DNA"/>
</dbReference>
<accession>A0ABS3LWZ1</accession>
<comment type="caution">
    <text evidence="2">The sequence shown here is derived from an EMBL/GenBank/DDBJ whole genome shotgun (WGS) entry which is preliminary data.</text>
</comment>
<dbReference type="Proteomes" id="UP000664771">
    <property type="component" value="Unassembled WGS sequence"/>
</dbReference>
<organism evidence="2 3">
    <name type="scientific">Acetobacter sacchari</name>
    <dbReference type="NCBI Taxonomy" id="2661687"/>
    <lineage>
        <taxon>Bacteria</taxon>
        <taxon>Pseudomonadati</taxon>
        <taxon>Pseudomonadota</taxon>
        <taxon>Alphaproteobacteria</taxon>
        <taxon>Acetobacterales</taxon>
        <taxon>Acetobacteraceae</taxon>
        <taxon>Acetobacter</taxon>
    </lineage>
</organism>
<feature type="compositionally biased region" description="Polar residues" evidence="1">
    <location>
        <begin position="19"/>
        <end position="38"/>
    </location>
</feature>
<feature type="region of interest" description="Disordered" evidence="1">
    <location>
        <begin position="16"/>
        <end position="40"/>
    </location>
</feature>
<reference evidence="2 3" key="1">
    <citation type="submission" date="2021-03" db="EMBL/GenBank/DDBJ databases">
        <title>The complete genome sequence of Acetobacter sacchari TBRC 11175.</title>
        <authorList>
            <person name="Charoenyingcharoen P."/>
            <person name="Yukphan P."/>
        </authorList>
    </citation>
    <scope>NUCLEOTIDE SEQUENCE [LARGE SCALE GENOMIC DNA]</scope>
    <source>
        <strain evidence="2 3">TBRC 11175</strain>
    </source>
</reference>
<evidence type="ECO:0000256" key="1">
    <source>
        <dbReference type="SAM" id="MobiDB-lite"/>
    </source>
</evidence>
<sequence>MPALTGLAAIAAPADVTPSVRSQPDIESSTTSDATFQLDSPLPVQAPPEANLRDAASFVMRIPSEATSRAAQIDNSLSLGDRVLAGLCKIGSSFGKLDALAPQILSPNSVPSSTGAATGPERSTTSTGENPSLGLPAGGASGLSGSHDKDGLYFDGALKSVVQQGAEMYRRSIELQVQFANAEFETHVITVASQNMSSTLKSLLSEGG</sequence>
<dbReference type="RefSeq" id="WP_207881716.1">
    <property type="nucleotide sequence ID" value="NZ_JAFVMF010000011.1"/>
</dbReference>
<feature type="region of interest" description="Disordered" evidence="1">
    <location>
        <begin position="107"/>
        <end position="141"/>
    </location>
</feature>
<name>A0ABS3LWZ1_9PROT</name>
<evidence type="ECO:0000313" key="2">
    <source>
        <dbReference type="EMBL" id="MBO1360439.1"/>
    </source>
</evidence>
<feature type="compositionally biased region" description="Polar residues" evidence="1">
    <location>
        <begin position="107"/>
        <end position="130"/>
    </location>
</feature>
<proteinExistence type="predicted"/>
<keyword evidence="3" id="KW-1185">Reference proteome</keyword>